<reference evidence="1" key="2">
    <citation type="submission" date="2023-03" db="EMBL/GenBank/DDBJ databases">
        <authorList>
            <person name="Inwood S.N."/>
            <person name="Skelly J.G."/>
            <person name="Guhlin J."/>
            <person name="Harrop T.W.R."/>
            <person name="Goldson S.G."/>
            <person name="Dearden P.K."/>
        </authorList>
    </citation>
    <scope>NUCLEOTIDE SEQUENCE</scope>
    <source>
        <strain evidence="1">Lincoln</strain>
        <tissue evidence="1">Whole body</tissue>
    </source>
</reference>
<name>A0AA39C396_MICHY</name>
<organism evidence="1 2">
    <name type="scientific">Microctonus hyperodae</name>
    <name type="common">Parasitoid wasp</name>
    <dbReference type="NCBI Taxonomy" id="165561"/>
    <lineage>
        <taxon>Eukaryota</taxon>
        <taxon>Metazoa</taxon>
        <taxon>Ecdysozoa</taxon>
        <taxon>Arthropoda</taxon>
        <taxon>Hexapoda</taxon>
        <taxon>Insecta</taxon>
        <taxon>Pterygota</taxon>
        <taxon>Neoptera</taxon>
        <taxon>Endopterygota</taxon>
        <taxon>Hymenoptera</taxon>
        <taxon>Apocrita</taxon>
        <taxon>Ichneumonoidea</taxon>
        <taxon>Braconidae</taxon>
        <taxon>Euphorinae</taxon>
        <taxon>Microctonus</taxon>
    </lineage>
</organism>
<comment type="caution">
    <text evidence="1">The sequence shown here is derived from an EMBL/GenBank/DDBJ whole genome shotgun (WGS) entry which is preliminary data.</text>
</comment>
<sequence length="135" mass="15942">MGFSSTTGNKYKHEAEPFKIHAGLYYEPMHSLQLTTAEWKLVTYLDIKGYKSLRPEYEALKQLTIELNRLCENYTTSSHCGHRFEIRHYTDKDRQIEYYMEQIHSLSRQPIEEFSFGKKRSTPFGFIGSLSKTLF</sequence>
<keyword evidence="2" id="KW-1185">Reference proteome</keyword>
<dbReference type="AlphaFoldDB" id="A0AA39C396"/>
<reference evidence="1" key="1">
    <citation type="journal article" date="2023" name="bioRxiv">
        <title>Scaffold-level genome assemblies of two parasitoid biocontrol wasps reveal the parthenogenesis mechanism and an associated novel virus.</title>
        <authorList>
            <person name="Inwood S."/>
            <person name="Skelly J."/>
            <person name="Guhlin J."/>
            <person name="Harrop T."/>
            <person name="Goldson S."/>
            <person name="Dearden P."/>
        </authorList>
    </citation>
    <scope>NUCLEOTIDE SEQUENCE</scope>
    <source>
        <strain evidence="1">Lincoln</strain>
        <tissue evidence="1">Whole body</tissue>
    </source>
</reference>
<dbReference type="EMBL" id="JAQQBR010003101">
    <property type="protein sequence ID" value="KAK0156799.1"/>
    <property type="molecule type" value="Genomic_DNA"/>
</dbReference>
<evidence type="ECO:0000313" key="1">
    <source>
        <dbReference type="EMBL" id="KAK0156799.1"/>
    </source>
</evidence>
<accession>A0AA39C396</accession>
<protein>
    <submittedName>
        <fullName evidence="1">Uncharacterized protein</fullName>
    </submittedName>
</protein>
<evidence type="ECO:0000313" key="2">
    <source>
        <dbReference type="Proteomes" id="UP001168972"/>
    </source>
</evidence>
<gene>
    <name evidence="1" type="ORF">PV327_011616</name>
</gene>
<dbReference type="Proteomes" id="UP001168972">
    <property type="component" value="Unassembled WGS sequence"/>
</dbReference>
<feature type="non-terminal residue" evidence="1">
    <location>
        <position position="135"/>
    </location>
</feature>
<proteinExistence type="predicted"/>